<evidence type="ECO:0000256" key="9">
    <source>
        <dbReference type="ARBA" id="ARBA00047989"/>
    </source>
</evidence>
<evidence type="ECO:0000256" key="8">
    <source>
        <dbReference type="ARBA" id="ARBA00022833"/>
    </source>
</evidence>
<keyword evidence="8" id="KW-0862">Zinc</keyword>
<comment type="catalytic activity">
    <reaction evidence="9">
        <text>adenosine + H2O + H(+) = inosine + NH4(+)</text>
        <dbReference type="Rhea" id="RHEA:24408"/>
        <dbReference type="ChEBI" id="CHEBI:15377"/>
        <dbReference type="ChEBI" id="CHEBI:15378"/>
        <dbReference type="ChEBI" id="CHEBI:16335"/>
        <dbReference type="ChEBI" id="CHEBI:17596"/>
        <dbReference type="ChEBI" id="CHEBI:28938"/>
        <dbReference type="EC" id="3.5.4.4"/>
    </reaction>
    <physiologicalReaction direction="left-to-right" evidence="9">
        <dbReference type="Rhea" id="RHEA:24409"/>
    </physiologicalReaction>
</comment>
<comment type="catalytic activity">
    <reaction evidence="1">
        <text>inosine + phosphate = alpha-D-ribose 1-phosphate + hypoxanthine</text>
        <dbReference type="Rhea" id="RHEA:27646"/>
        <dbReference type="ChEBI" id="CHEBI:17368"/>
        <dbReference type="ChEBI" id="CHEBI:17596"/>
        <dbReference type="ChEBI" id="CHEBI:43474"/>
        <dbReference type="ChEBI" id="CHEBI:57720"/>
        <dbReference type="EC" id="2.4.2.1"/>
    </reaction>
    <physiologicalReaction direction="left-to-right" evidence="1">
        <dbReference type="Rhea" id="RHEA:27647"/>
    </physiologicalReaction>
</comment>
<keyword evidence="5" id="KW-0808">Transferase</keyword>
<proteinExistence type="inferred from homology"/>
<comment type="cofactor">
    <cofactor evidence="2">
        <name>Zn(2+)</name>
        <dbReference type="ChEBI" id="CHEBI:29105"/>
    </cofactor>
</comment>
<sequence length="252" mass="29062">MIHYYHNTDTLKMGITLRDLTLPDQGNMGIVAPQTRTDVLKNRHIFLKALNLTPSHYVQAHQTHSKHCVQVTQADGGRGFFDPSTAFDQTDALYTLEPDLLLAIFTADCVPLLFYDEESPLIGAIHSGWRGTVQNITQATFSTIFDRHPHLKPDTFHVQLGPSLSPLHFEVDKDVYEQFKGLNEASDCISYDSARKKWHIDNRRVVKNQCLKAGILEENIRLYPLDTYESPYGFSYRENHTPRRHLHFIWRK</sequence>
<dbReference type="KEGG" id="acg:AWM71_03465"/>
<dbReference type="GO" id="GO:0017061">
    <property type="term" value="F:S-methyl-5-thioadenosine phosphorylase activity"/>
    <property type="evidence" value="ECO:0007669"/>
    <property type="project" value="UniProtKB-EC"/>
</dbReference>
<comment type="caution">
    <text evidence="13">The sequence shown here is derived from an EMBL/GenBank/DDBJ whole genome shotgun (WGS) entry which is preliminary data.</text>
</comment>
<dbReference type="EMBL" id="PKGZ01000009">
    <property type="protein sequence ID" value="PKY90824.1"/>
    <property type="molecule type" value="Genomic_DNA"/>
</dbReference>
<evidence type="ECO:0000256" key="5">
    <source>
        <dbReference type="ARBA" id="ARBA00022679"/>
    </source>
</evidence>
<dbReference type="GO" id="GO:0005507">
    <property type="term" value="F:copper ion binding"/>
    <property type="evidence" value="ECO:0007669"/>
    <property type="project" value="TreeGrafter"/>
</dbReference>
<comment type="similarity">
    <text evidence="4 12">Belongs to the purine nucleoside phosphorylase YfiH/LACC1 family.</text>
</comment>
<dbReference type="PANTHER" id="PTHR30616:SF2">
    <property type="entry name" value="PURINE NUCLEOSIDE PHOSPHORYLASE LACC1"/>
    <property type="match status" value="1"/>
</dbReference>
<gene>
    <name evidence="13" type="ORF">CYJ27_07935</name>
</gene>
<keyword evidence="6" id="KW-0479">Metal-binding</keyword>
<comment type="catalytic activity">
    <reaction evidence="10">
        <text>adenosine + phosphate = alpha-D-ribose 1-phosphate + adenine</text>
        <dbReference type="Rhea" id="RHEA:27642"/>
        <dbReference type="ChEBI" id="CHEBI:16335"/>
        <dbReference type="ChEBI" id="CHEBI:16708"/>
        <dbReference type="ChEBI" id="CHEBI:43474"/>
        <dbReference type="ChEBI" id="CHEBI:57720"/>
        <dbReference type="EC" id="2.4.2.1"/>
    </reaction>
    <physiologicalReaction direction="left-to-right" evidence="10">
        <dbReference type="Rhea" id="RHEA:27643"/>
    </physiologicalReaction>
</comment>
<evidence type="ECO:0000256" key="10">
    <source>
        <dbReference type="ARBA" id="ARBA00048968"/>
    </source>
</evidence>
<dbReference type="InterPro" id="IPR038371">
    <property type="entry name" value="Cu_polyphenol_OxRdtase_sf"/>
</dbReference>
<evidence type="ECO:0000313" key="13">
    <source>
        <dbReference type="EMBL" id="PKY90824.1"/>
    </source>
</evidence>
<evidence type="ECO:0000256" key="12">
    <source>
        <dbReference type="RuleBase" id="RU361274"/>
    </source>
</evidence>
<organism evidence="13 14">
    <name type="scientific">Aerococcus christensenii</name>
    <dbReference type="NCBI Taxonomy" id="87541"/>
    <lineage>
        <taxon>Bacteria</taxon>
        <taxon>Bacillati</taxon>
        <taxon>Bacillota</taxon>
        <taxon>Bacilli</taxon>
        <taxon>Lactobacillales</taxon>
        <taxon>Aerococcaceae</taxon>
        <taxon>Aerococcus</taxon>
    </lineage>
</organism>
<dbReference type="InterPro" id="IPR003730">
    <property type="entry name" value="Cu_polyphenol_OxRdtase"/>
</dbReference>
<dbReference type="Proteomes" id="UP000234775">
    <property type="component" value="Unassembled WGS sequence"/>
</dbReference>
<keyword evidence="7" id="KW-0378">Hydrolase</keyword>
<evidence type="ECO:0000256" key="3">
    <source>
        <dbReference type="ARBA" id="ARBA00003215"/>
    </source>
</evidence>
<accession>A0A0X8F7U6</accession>
<dbReference type="AlphaFoldDB" id="A0A0X8F7U6"/>
<evidence type="ECO:0000256" key="6">
    <source>
        <dbReference type="ARBA" id="ARBA00022723"/>
    </source>
</evidence>
<evidence type="ECO:0000256" key="7">
    <source>
        <dbReference type="ARBA" id="ARBA00022801"/>
    </source>
</evidence>
<dbReference type="InterPro" id="IPR011324">
    <property type="entry name" value="Cytotoxic_necrot_fac-like_cat"/>
</dbReference>
<comment type="function">
    <text evidence="3">Purine nucleoside enzyme that catalyzes the phosphorolysis of adenosine and inosine nucleosides, yielding D-ribose 1-phosphate and the respective free bases, adenine and hypoxanthine. Also catalyzes the phosphorolysis of S-methyl-5'-thioadenosine into adenine and S-methyl-5-thio-alpha-D-ribose 1-phosphate. Also has adenosine deaminase activity.</text>
</comment>
<reference evidence="13 14" key="1">
    <citation type="submission" date="2017-12" db="EMBL/GenBank/DDBJ databases">
        <title>Phylogenetic diversity of female urinary microbiome.</title>
        <authorList>
            <person name="Thomas-White K."/>
            <person name="Wolfe A.J."/>
        </authorList>
    </citation>
    <scope>NUCLEOTIDE SEQUENCE [LARGE SCALE GENOMIC DNA]</scope>
    <source>
        <strain evidence="13 14">UMB0844</strain>
    </source>
</reference>
<evidence type="ECO:0000256" key="11">
    <source>
        <dbReference type="ARBA" id="ARBA00049893"/>
    </source>
</evidence>
<dbReference type="PANTHER" id="PTHR30616">
    <property type="entry name" value="UNCHARACTERIZED PROTEIN YFIH"/>
    <property type="match status" value="1"/>
</dbReference>
<dbReference type="RefSeq" id="WP_060776669.1">
    <property type="nucleotide sequence ID" value="NZ_CP014159.1"/>
</dbReference>
<evidence type="ECO:0000256" key="2">
    <source>
        <dbReference type="ARBA" id="ARBA00001947"/>
    </source>
</evidence>
<dbReference type="CDD" id="cd16833">
    <property type="entry name" value="YfiH"/>
    <property type="match status" value="1"/>
</dbReference>
<evidence type="ECO:0000313" key="14">
    <source>
        <dbReference type="Proteomes" id="UP000234775"/>
    </source>
</evidence>
<keyword evidence="14" id="KW-1185">Reference proteome</keyword>
<dbReference type="GO" id="GO:0016787">
    <property type="term" value="F:hydrolase activity"/>
    <property type="evidence" value="ECO:0007669"/>
    <property type="project" value="UniProtKB-KW"/>
</dbReference>
<dbReference type="Pfam" id="PF02578">
    <property type="entry name" value="Cu-oxidase_4"/>
    <property type="match status" value="1"/>
</dbReference>
<name>A0A0X8F7U6_9LACT</name>
<protein>
    <recommendedName>
        <fullName evidence="12">Purine nucleoside phosphorylase</fullName>
    </recommendedName>
</protein>
<comment type="catalytic activity">
    <reaction evidence="11">
        <text>S-methyl-5'-thioadenosine + phosphate = 5-(methylsulfanyl)-alpha-D-ribose 1-phosphate + adenine</text>
        <dbReference type="Rhea" id="RHEA:11852"/>
        <dbReference type="ChEBI" id="CHEBI:16708"/>
        <dbReference type="ChEBI" id="CHEBI:17509"/>
        <dbReference type="ChEBI" id="CHEBI:43474"/>
        <dbReference type="ChEBI" id="CHEBI:58533"/>
        <dbReference type="EC" id="2.4.2.28"/>
    </reaction>
    <physiologicalReaction direction="left-to-right" evidence="11">
        <dbReference type="Rhea" id="RHEA:11853"/>
    </physiologicalReaction>
</comment>
<evidence type="ECO:0000256" key="4">
    <source>
        <dbReference type="ARBA" id="ARBA00007353"/>
    </source>
</evidence>
<dbReference type="NCBIfam" id="TIGR00726">
    <property type="entry name" value="peptidoglycan editing factor PgeF"/>
    <property type="match status" value="1"/>
</dbReference>
<evidence type="ECO:0000256" key="1">
    <source>
        <dbReference type="ARBA" id="ARBA00000553"/>
    </source>
</evidence>
<dbReference type="Gene3D" id="3.60.140.10">
    <property type="entry name" value="CNF1/YfiH-like putative cysteine hydrolases"/>
    <property type="match status" value="1"/>
</dbReference>
<dbReference type="SUPFAM" id="SSF64438">
    <property type="entry name" value="CNF1/YfiH-like putative cysteine hydrolases"/>
    <property type="match status" value="1"/>
</dbReference>